<organism evidence="3 4">
    <name type="scientific">Clostridium niameyense</name>
    <dbReference type="NCBI Taxonomy" id="1622073"/>
    <lineage>
        <taxon>Bacteria</taxon>
        <taxon>Bacillati</taxon>
        <taxon>Bacillota</taxon>
        <taxon>Clostridia</taxon>
        <taxon>Eubacteriales</taxon>
        <taxon>Clostridiaceae</taxon>
        <taxon>Clostridium</taxon>
    </lineage>
</organism>
<reference evidence="3 4" key="1">
    <citation type="submission" date="2019-04" db="EMBL/GenBank/DDBJ databases">
        <title>Genome sequencing of Clostridium botulinum Groups I-IV and Clostridium butyricum.</title>
        <authorList>
            <person name="Brunt J."/>
            <person name="Van Vliet A.H.M."/>
            <person name="Stringer S.C."/>
            <person name="Carter A.T."/>
            <person name="Peck M.W."/>
        </authorList>
    </citation>
    <scope>NUCLEOTIDE SEQUENCE [LARGE SCALE GENOMIC DNA]</scope>
    <source>
        <strain evidence="3 4">IFR 18/094</strain>
    </source>
</reference>
<dbReference type="GO" id="GO:0005737">
    <property type="term" value="C:cytoplasm"/>
    <property type="evidence" value="ECO:0007669"/>
    <property type="project" value="TreeGrafter"/>
</dbReference>
<comment type="caution">
    <text evidence="3">The sequence shown here is derived from an EMBL/GenBank/DDBJ whole genome shotgun (WGS) entry which is preliminary data.</text>
</comment>
<dbReference type="InterPro" id="IPR052557">
    <property type="entry name" value="CAP/Cytokinesis_protein"/>
</dbReference>
<proteinExistence type="predicted"/>
<keyword evidence="4" id="KW-1185">Reference proteome</keyword>
<gene>
    <name evidence="3" type="ORF">FDF74_08195</name>
</gene>
<name>A0A6M0RD58_9CLOT</name>
<dbReference type="SUPFAM" id="SSF63825">
    <property type="entry name" value="YWTD domain"/>
    <property type="match status" value="1"/>
</dbReference>
<dbReference type="Pfam" id="PF13205">
    <property type="entry name" value="Big_5"/>
    <property type="match status" value="1"/>
</dbReference>
<evidence type="ECO:0000313" key="4">
    <source>
        <dbReference type="Proteomes" id="UP000473885"/>
    </source>
</evidence>
<dbReference type="InterPro" id="IPR038765">
    <property type="entry name" value="Papain-like_cys_pep_sf"/>
</dbReference>
<dbReference type="EMBL" id="SXDP01000005">
    <property type="protein sequence ID" value="NEZ47188.1"/>
    <property type="molecule type" value="Genomic_DNA"/>
</dbReference>
<dbReference type="PANTHER" id="PTHR46333">
    <property type="entry name" value="CYTOKINESIS PROTEIN 3"/>
    <property type="match status" value="1"/>
</dbReference>
<dbReference type="Pfam" id="PF16472">
    <property type="entry name" value="DUF5050"/>
    <property type="match status" value="1"/>
</dbReference>
<sequence length="499" mass="59011">MKKLKVFFIIYIIIFIFSCNKVFAKNNEKKYEAPKELGKCYYASNSNYNNELYDSILSDILSLKKTSDTSRYSHNSKEVFDTLDKILNDHPEIFYFDNTAQIYFWSNGVLELKYKYDANTIMKMKNEFNNKIDEILNNIIKPNMTEFQKEIAIHDYIVLNTNYILDTKGLSFTSYGCIVNNEAVCDGYTRAMQILLNKVGIYAIRVVGFAGTDHAWNIVKINNKFYHVDATWNDSNFYKTNAHYKYLNVTDEELSKDHVWDRTKFPKCTDNYFKYLHKAKSVVKDNNYIYYSNKNDGNGIYKMSFDGKEDIKIFQQSATYLAQHGEWIYFSNYSDGGNLYKIKKDGQELSKILNVYVKDLYIKDGYLYYYNINNAIEEKLKLEDCIEDKEKLEILFSELFKGYKFWENRYNVHSNKIWTINFNSKLKEQELNKIVYVLDGSLNIVPNIDTKISNKSIIVKNRENYKLGSTYYLVIKNSIKNYKNINLQQSIIMKFFITY</sequence>
<keyword evidence="1" id="KW-0732">Signal</keyword>
<dbReference type="SUPFAM" id="SSF54001">
    <property type="entry name" value="Cysteine proteinases"/>
    <property type="match status" value="1"/>
</dbReference>
<dbReference type="InterPro" id="IPR032812">
    <property type="entry name" value="SbsA_Ig"/>
</dbReference>
<dbReference type="Proteomes" id="UP000473885">
    <property type="component" value="Unassembled WGS sequence"/>
</dbReference>
<dbReference type="PROSITE" id="PS51257">
    <property type="entry name" value="PROKAR_LIPOPROTEIN"/>
    <property type="match status" value="1"/>
</dbReference>
<dbReference type="Gene3D" id="3.10.620.30">
    <property type="match status" value="1"/>
</dbReference>
<dbReference type="InterPro" id="IPR002931">
    <property type="entry name" value="Transglutaminase-like"/>
</dbReference>
<dbReference type="SMART" id="SM00460">
    <property type="entry name" value="TGc"/>
    <property type="match status" value="1"/>
</dbReference>
<evidence type="ECO:0000256" key="1">
    <source>
        <dbReference type="ARBA" id="ARBA00022729"/>
    </source>
</evidence>
<protein>
    <submittedName>
        <fullName evidence="3">DUF5050 domain-containing protein</fullName>
    </submittedName>
</protein>
<dbReference type="PANTHER" id="PTHR46333:SF2">
    <property type="entry name" value="CYTOKINESIS PROTEIN 3"/>
    <property type="match status" value="1"/>
</dbReference>
<dbReference type="Pfam" id="PF01841">
    <property type="entry name" value="Transglut_core"/>
    <property type="match status" value="1"/>
</dbReference>
<dbReference type="InterPro" id="IPR032485">
    <property type="entry name" value="LRP1-like_beta_prop"/>
</dbReference>
<evidence type="ECO:0000313" key="3">
    <source>
        <dbReference type="EMBL" id="NEZ47188.1"/>
    </source>
</evidence>
<feature type="domain" description="Transglutaminase-like" evidence="2">
    <location>
        <begin position="177"/>
        <end position="232"/>
    </location>
</feature>
<dbReference type="RefSeq" id="WP_163249270.1">
    <property type="nucleotide sequence ID" value="NZ_SXDP01000005.1"/>
</dbReference>
<dbReference type="AlphaFoldDB" id="A0A6M0RD58"/>
<evidence type="ECO:0000259" key="2">
    <source>
        <dbReference type="SMART" id="SM00460"/>
    </source>
</evidence>
<accession>A0A6M0RD58</accession>